<reference evidence="2 3" key="1">
    <citation type="submission" date="2012-05" db="EMBL/GenBank/DDBJ databases">
        <title>Finished chromosome of genome of Oscillatoria sp. PCC 7112.</title>
        <authorList>
            <consortium name="US DOE Joint Genome Institute"/>
            <person name="Gugger M."/>
            <person name="Coursin T."/>
            <person name="Rippka R."/>
            <person name="Tandeau De Marsac N."/>
            <person name="Huntemann M."/>
            <person name="Wei C.-L."/>
            <person name="Han J."/>
            <person name="Detter J.C."/>
            <person name="Han C."/>
            <person name="Tapia R."/>
            <person name="Davenport K."/>
            <person name="Daligault H."/>
            <person name="Erkkila T."/>
            <person name="Gu W."/>
            <person name="Munk A.C.C."/>
            <person name="Teshima H."/>
            <person name="Xu Y."/>
            <person name="Chain P."/>
            <person name="Chen A."/>
            <person name="Krypides N."/>
            <person name="Mavromatis K."/>
            <person name="Markowitz V."/>
            <person name="Szeto E."/>
            <person name="Ivanova N."/>
            <person name="Mikhailova N."/>
            <person name="Ovchinnikova G."/>
            <person name="Pagani I."/>
            <person name="Pati A."/>
            <person name="Goodwin L."/>
            <person name="Peters L."/>
            <person name="Pitluck S."/>
            <person name="Woyke T."/>
            <person name="Kerfeld C."/>
        </authorList>
    </citation>
    <scope>NUCLEOTIDE SEQUENCE [LARGE SCALE GENOMIC DNA]</scope>
    <source>
        <strain evidence="2 3">PCC 7112</strain>
    </source>
</reference>
<dbReference type="Proteomes" id="UP000010478">
    <property type="component" value="Chromosome"/>
</dbReference>
<dbReference type="eggNOG" id="COG4300">
    <property type="taxonomic scope" value="Bacteria"/>
</dbReference>
<keyword evidence="1" id="KW-0812">Transmembrane</keyword>
<feature type="transmembrane region" description="Helical" evidence="1">
    <location>
        <begin position="154"/>
        <end position="176"/>
    </location>
</feature>
<dbReference type="RefSeq" id="WP_015178176.1">
    <property type="nucleotide sequence ID" value="NC_019729.1"/>
</dbReference>
<organism evidence="2 3">
    <name type="scientific">Phormidium nigroviride PCC 7112</name>
    <dbReference type="NCBI Taxonomy" id="179408"/>
    <lineage>
        <taxon>Bacteria</taxon>
        <taxon>Bacillati</taxon>
        <taxon>Cyanobacteriota</taxon>
        <taxon>Cyanophyceae</taxon>
        <taxon>Oscillatoriophycideae</taxon>
        <taxon>Oscillatoriales</taxon>
        <taxon>Oscillatoriaceae</taxon>
        <taxon>Phormidium</taxon>
    </lineage>
</organism>
<dbReference type="InterPro" id="IPR004676">
    <property type="entry name" value="Cd-R_transporter"/>
</dbReference>
<dbReference type="OrthoDB" id="512191at2"/>
<sequence length="220" mass="23715" precursor="true">MNWIAAAIIAGITSFAATNIDDMVISMLFFAQVNDTFRPRHIFVGKYLGFAALIAASLPGFFGGLIVPKAWIGLLGLVPIAIGISHLVKRENEENDVQAVSGEFNRKSNSSAVSKLANLFNPQTLNVAAVTVANGGDNIGIYLPLFASSDLPSLVVILAVFSVMVGVWSYAAYWLTRHRAIAPILTRYTKAVVPFVLIGLGIFILIESGSYRLLPLFQSN</sequence>
<evidence type="ECO:0000256" key="1">
    <source>
        <dbReference type="SAM" id="Phobius"/>
    </source>
</evidence>
<protein>
    <submittedName>
        <fullName evidence="2">Cadmium resistance transporter</fullName>
    </submittedName>
</protein>
<name>K9VNY9_9CYAN</name>
<keyword evidence="1" id="KW-0472">Membrane</keyword>
<feature type="transmembrane region" description="Helical" evidence="1">
    <location>
        <begin position="40"/>
        <end position="58"/>
    </location>
</feature>
<dbReference type="KEGG" id="oni:Osc7112_4650"/>
<dbReference type="AlphaFoldDB" id="K9VNY9"/>
<proteinExistence type="predicted"/>
<accession>K9VNY9</accession>
<keyword evidence="1" id="KW-1133">Transmembrane helix</keyword>
<feature type="transmembrane region" description="Helical" evidence="1">
    <location>
        <begin position="188"/>
        <end position="206"/>
    </location>
</feature>
<dbReference type="Pfam" id="PF03596">
    <property type="entry name" value="Cad"/>
    <property type="match status" value="1"/>
</dbReference>
<dbReference type="PATRIC" id="fig|179408.3.peg.5773"/>
<keyword evidence="3" id="KW-1185">Reference proteome</keyword>
<feature type="transmembrane region" description="Helical" evidence="1">
    <location>
        <begin position="70"/>
        <end position="88"/>
    </location>
</feature>
<dbReference type="EMBL" id="CP003614">
    <property type="protein sequence ID" value="AFZ08940.1"/>
    <property type="molecule type" value="Genomic_DNA"/>
</dbReference>
<evidence type="ECO:0000313" key="2">
    <source>
        <dbReference type="EMBL" id="AFZ08940.1"/>
    </source>
</evidence>
<dbReference type="STRING" id="179408.Osc7112_4650"/>
<dbReference type="HOGENOM" id="CLU_071117_1_0_3"/>
<gene>
    <name evidence="2" type="ORF">Osc7112_4650</name>
</gene>
<evidence type="ECO:0000313" key="3">
    <source>
        <dbReference type="Proteomes" id="UP000010478"/>
    </source>
</evidence>